<protein>
    <submittedName>
        <fullName evidence="1">Uncharacterized protein</fullName>
    </submittedName>
</protein>
<proteinExistence type="predicted"/>
<dbReference type="EMBL" id="MSFN02000005">
    <property type="protein sequence ID" value="PTU20048.1"/>
    <property type="molecule type" value="Genomic_DNA"/>
</dbReference>
<reference evidence="1 2" key="1">
    <citation type="journal article" date="2018" name="Proc. Natl. Acad. Sci. U.S.A.">
        <title>Linking secondary metabolites to gene clusters through genome sequencing of six diverse Aspergillus species.</title>
        <authorList>
            <person name="Kaerboelling I."/>
            <person name="Vesth T.C."/>
            <person name="Frisvad J.C."/>
            <person name="Nybo J.L."/>
            <person name="Theobald S."/>
            <person name="Kuo A."/>
            <person name="Bowyer P."/>
            <person name="Matsuda Y."/>
            <person name="Mondo S."/>
            <person name="Lyhne E.K."/>
            <person name="Kogle M.E."/>
            <person name="Clum A."/>
            <person name="Lipzen A."/>
            <person name="Salamov A."/>
            <person name="Ngan C.Y."/>
            <person name="Daum C."/>
            <person name="Chiniquy J."/>
            <person name="Barry K."/>
            <person name="LaButti K."/>
            <person name="Haridas S."/>
            <person name="Simmons B.A."/>
            <person name="Magnuson J.K."/>
            <person name="Mortensen U.H."/>
            <person name="Larsen T.O."/>
            <person name="Grigoriev I.V."/>
            <person name="Baker S.E."/>
            <person name="Andersen M.R."/>
        </authorList>
    </citation>
    <scope>NUCLEOTIDE SEQUENCE [LARGE SCALE GENOMIC DNA]</scope>
    <source>
        <strain evidence="1 2">IBT 24754</strain>
    </source>
</reference>
<gene>
    <name evidence="1" type="ORF">P175DRAFT_0264353</name>
</gene>
<evidence type="ECO:0000313" key="2">
    <source>
        <dbReference type="Proteomes" id="UP000244073"/>
    </source>
</evidence>
<dbReference type="VEuPathDB" id="FungiDB:P175DRAFT_0264353"/>
<dbReference type="Proteomes" id="UP000244073">
    <property type="component" value="Unassembled WGS sequence"/>
</dbReference>
<sequence>MISWPDRLSYIHSCYTPPSSSQPPFFPSYGISTNFRHHAVLFMVLAVVHASPSPWRSSQKTGRAKSFFFFQISHPMKARNSQRKLFLSKQNHAWSKNTSMHHERCKITIYEEVAAMQLQDEIRSLGSSTVQIGNWIKEADESWAPPPPAPPLLPGIQSQLSWRVGLWESASRLALDARGWLETSGLHFLTVCRDLPQWRSSVETRA</sequence>
<accession>A0A2T5LUT3</accession>
<dbReference type="RefSeq" id="XP_040751440.1">
    <property type="nucleotide sequence ID" value="XM_040892734.1"/>
</dbReference>
<comment type="caution">
    <text evidence="1">The sequence shown here is derived from an EMBL/GenBank/DDBJ whole genome shotgun (WGS) entry which is preliminary data.</text>
</comment>
<dbReference type="OrthoDB" id="76567at2759"/>
<evidence type="ECO:0000313" key="1">
    <source>
        <dbReference type="EMBL" id="PTU20048.1"/>
    </source>
</evidence>
<name>A0A2T5LUT3_9EURO</name>
<dbReference type="AlphaFoldDB" id="A0A2T5LUT3"/>
<organism evidence="1 2">
    <name type="scientific">Aspergillus ochraceoroseus IBT 24754</name>
    <dbReference type="NCBI Taxonomy" id="1392256"/>
    <lineage>
        <taxon>Eukaryota</taxon>
        <taxon>Fungi</taxon>
        <taxon>Dikarya</taxon>
        <taxon>Ascomycota</taxon>
        <taxon>Pezizomycotina</taxon>
        <taxon>Eurotiomycetes</taxon>
        <taxon>Eurotiomycetidae</taxon>
        <taxon>Eurotiales</taxon>
        <taxon>Aspergillaceae</taxon>
        <taxon>Aspergillus</taxon>
        <taxon>Aspergillus subgen. Nidulantes</taxon>
    </lineage>
</organism>
<dbReference type="GeneID" id="63809616"/>